<dbReference type="InterPro" id="IPR050833">
    <property type="entry name" value="Poly_Biosynth_Transport"/>
</dbReference>
<feature type="transmembrane region" description="Helical" evidence="7">
    <location>
        <begin position="121"/>
        <end position="138"/>
    </location>
</feature>
<feature type="transmembrane region" description="Helical" evidence="7">
    <location>
        <begin position="389"/>
        <end position="412"/>
    </location>
</feature>
<name>A0ABS5GAU4_9BRAD</name>
<feature type="transmembrane region" description="Helical" evidence="7">
    <location>
        <begin position="296"/>
        <end position="320"/>
    </location>
</feature>
<evidence type="ECO:0000256" key="3">
    <source>
        <dbReference type="ARBA" id="ARBA00022475"/>
    </source>
</evidence>
<dbReference type="RefSeq" id="WP_211400731.1">
    <property type="nucleotide sequence ID" value="NZ_JAFCLK010000021.1"/>
</dbReference>
<evidence type="ECO:0000256" key="1">
    <source>
        <dbReference type="ARBA" id="ARBA00004651"/>
    </source>
</evidence>
<feature type="transmembrane region" description="Helical" evidence="7">
    <location>
        <begin position="150"/>
        <end position="174"/>
    </location>
</feature>
<feature type="transmembrane region" description="Helical" evidence="7">
    <location>
        <begin position="456"/>
        <end position="476"/>
    </location>
</feature>
<organism evidence="8 9">
    <name type="scientific">Bradyrhizobium denitrificans</name>
    <dbReference type="NCBI Taxonomy" id="2734912"/>
    <lineage>
        <taxon>Bacteria</taxon>
        <taxon>Pseudomonadati</taxon>
        <taxon>Pseudomonadota</taxon>
        <taxon>Alphaproteobacteria</taxon>
        <taxon>Hyphomicrobiales</taxon>
        <taxon>Nitrobacteraceae</taxon>
        <taxon>Bradyrhizobium</taxon>
    </lineage>
</organism>
<protein>
    <submittedName>
        <fullName evidence="8">Oligosaccharide flippase family protein</fullName>
    </submittedName>
</protein>
<comment type="similarity">
    <text evidence="2">Belongs to the polysaccharide synthase family.</text>
</comment>
<dbReference type="Pfam" id="PF13440">
    <property type="entry name" value="Polysacc_synt_3"/>
    <property type="match status" value="1"/>
</dbReference>
<feature type="transmembrane region" description="Helical" evidence="7">
    <location>
        <begin position="212"/>
        <end position="233"/>
    </location>
</feature>
<dbReference type="EMBL" id="JAFCLK010000021">
    <property type="protein sequence ID" value="MBR1138453.1"/>
    <property type="molecule type" value="Genomic_DNA"/>
</dbReference>
<evidence type="ECO:0000313" key="8">
    <source>
        <dbReference type="EMBL" id="MBR1138453.1"/>
    </source>
</evidence>
<feature type="transmembrane region" description="Helical" evidence="7">
    <location>
        <begin position="21"/>
        <end position="45"/>
    </location>
</feature>
<keyword evidence="9" id="KW-1185">Reference proteome</keyword>
<evidence type="ECO:0000256" key="4">
    <source>
        <dbReference type="ARBA" id="ARBA00022692"/>
    </source>
</evidence>
<evidence type="ECO:0000256" key="6">
    <source>
        <dbReference type="ARBA" id="ARBA00023136"/>
    </source>
</evidence>
<keyword evidence="5 7" id="KW-1133">Transmembrane helix</keyword>
<evidence type="ECO:0000313" key="9">
    <source>
        <dbReference type="Proteomes" id="UP001314635"/>
    </source>
</evidence>
<keyword evidence="6 7" id="KW-0472">Membrane</keyword>
<feature type="transmembrane region" description="Helical" evidence="7">
    <location>
        <begin position="361"/>
        <end position="383"/>
    </location>
</feature>
<feature type="transmembrane region" description="Helical" evidence="7">
    <location>
        <begin position="253"/>
        <end position="276"/>
    </location>
</feature>
<feature type="transmembrane region" description="Helical" evidence="7">
    <location>
        <begin position="180"/>
        <end position="200"/>
    </location>
</feature>
<keyword evidence="4 7" id="KW-0812">Transmembrane</keyword>
<comment type="subcellular location">
    <subcellularLocation>
        <location evidence="1">Cell membrane</location>
        <topology evidence="1">Multi-pass membrane protein</topology>
    </subcellularLocation>
</comment>
<dbReference type="PANTHER" id="PTHR30250">
    <property type="entry name" value="PST FAMILY PREDICTED COLANIC ACID TRANSPORTER"/>
    <property type="match status" value="1"/>
</dbReference>
<reference evidence="9" key="1">
    <citation type="journal article" date="2021" name="ISME J.">
        <title>Evolutionary origin and ecological implication of a unique nif island in free-living Bradyrhizobium lineages.</title>
        <authorList>
            <person name="Tao J."/>
        </authorList>
    </citation>
    <scope>NUCLEOTIDE SEQUENCE [LARGE SCALE GENOMIC DNA]</scope>
    <source>
        <strain evidence="9">SZCCT0094</strain>
    </source>
</reference>
<comment type="caution">
    <text evidence="8">The sequence shown here is derived from an EMBL/GenBank/DDBJ whole genome shotgun (WGS) entry which is preliminary data.</text>
</comment>
<proteinExistence type="inferred from homology"/>
<gene>
    <name evidence="8" type="ORF">JQ619_22035</name>
</gene>
<dbReference type="Proteomes" id="UP001314635">
    <property type="component" value="Unassembled WGS sequence"/>
</dbReference>
<keyword evidence="3" id="KW-1003">Cell membrane</keyword>
<dbReference type="PANTHER" id="PTHR30250:SF10">
    <property type="entry name" value="LIPOPOLYSACCHARIDE BIOSYNTHESIS PROTEIN WZXC"/>
    <property type="match status" value="1"/>
</dbReference>
<evidence type="ECO:0000256" key="2">
    <source>
        <dbReference type="ARBA" id="ARBA00007430"/>
    </source>
</evidence>
<evidence type="ECO:0000256" key="5">
    <source>
        <dbReference type="ARBA" id="ARBA00022989"/>
    </source>
</evidence>
<feature type="transmembrane region" description="Helical" evidence="7">
    <location>
        <begin position="424"/>
        <end position="444"/>
    </location>
</feature>
<sequence length="506" mass="54221">MSSEKTEAVARKIGRQTAGGAVVLVALRLATRSIDLVSLVVLGRLLSPADFGLVAIAMSVMMVFEAVMELPVFFALVAIKNRTRAHYDTAFTLLTIKGALLSAMLLLVAWPVAYVYNDERLIWLILSLGLAPVSRGLGSPRMIDHSANFNFWPNFVMETSGKLIGFVLAVSLAWSTRSYWALPAGTIAVPITASAISYLFAPYRPRFALSEWRAFGSFLGWTSVTQAVAATNWQMDQLILGHWVDRFELGRFAMASNLASIPWQIFIVQVISPLLVAFSQVRENAARLRGAYRKSVATIVTVGLPIMVGMSLTAGPIVQLILGDQWSEAGAMLRWLALVAVPSLFVAPLSPLSMALNQTRVLLWLAVAELALKLPLTLLGVYFDGIEGVLLVRLTVSAAVAICSMVAARDLIKLPVMDQLLSSWRAVLGAAAMAVAVVPLQLWLGAAGTTVAKVTYLAVTIAAGGGVYVGSVFLLWRLSGMPEGIEADAIGAAGALLRKLSRSAPA</sequence>
<evidence type="ECO:0000256" key="7">
    <source>
        <dbReference type="SAM" id="Phobius"/>
    </source>
</evidence>
<feature type="transmembrane region" description="Helical" evidence="7">
    <location>
        <begin position="91"/>
        <end position="115"/>
    </location>
</feature>
<feature type="transmembrane region" description="Helical" evidence="7">
    <location>
        <begin position="51"/>
        <end position="79"/>
    </location>
</feature>
<feature type="transmembrane region" description="Helical" evidence="7">
    <location>
        <begin position="332"/>
        <end position="349"/>
    </location>
</feature>
<accession>A0ABS5GAU4</accession>